<sequence>MKSSFFCFSTGLKSWEKSILSFRRSVSSESLCLACCLALASAAFMSDNLRRFCNSCSISTERSRLVRSLSFECSPRPCDRSRDLSRCLLSRDLLRLRRSRLLLLSLLLLPPLEL</sequence>
<dbReference type="EMBL" id="HBUE01206370">
    <property type="protein sequence ID" value="CAG6532152.1"/>
    <property type="molecule type" value="Transcribed_RNA"/>
</dbReference>
<reference evidence="1" key="1">
    <citation type="submission" date="2021-05" db="EMBL/GenBank/DDBJ databases">
        <authorList>
            <person name="Alioto T."/>
            <person name="Alioto T."/>
            <person name="Gomez Garrido J."/>
        </authorList>
    </citation>
    <scope>NUCLEOTIDE SEQUENCE</scope>
</reference>
<protein>
    <submittedName>
        <fullName evidence="1">(northern house mosquito) hypothetical protein</fullName>
    </submittedName>
</protein>
<name>A0A8D8K1W7_CULPI</name>
<organism evidence="1">
    <name type="scientific">Culex pipiens</name>
    <name type="common">House mosquito</name>
    <dbReference type="NCBI Taxonomy" id="7175"/>
    <lineage>
        <taxon>Eukaryota</taxon>
        <taxon>Metazoa</taxon>
        <taxon>Ecdysozoa</taxon>
        <taxon>Arthropoda</taxon>
        <taxon>Hexapoda</taxon>
        <taxon>Insecta</taxon>
        <taxon>Pterygota</taxon>
        <taxon>Neoptera</taxon>
        <taxon>Endopterygota</taxon>
        <taxon>Diptera</taxon>
        <taxon>Nematocera</taxon>
        <taxon>Culicoidea</taxon>
        <taxon>Culicidae</taxon>
        <taxon>Culicinae</taxon>
        <taxon>Culicini</taxon>
        <taxon>Culex</taxon>
        <taxon>Culex</taxon>
    </lineage>
</organism>
<dbReference type="AlphaFoldDB" id="A0A8D8K1W7"/>
<proteinExistence type="predicted"/>
<evidence type="ECO:0000313" key="1">
    <source>
        <dbReference type="EMBL" id="CAG6584024.1"/>
    </source>
</evidence>
<accession>A0A8D8K1W7</accession>
<dbReference type="EMBL" id="HBUE01312676">
    <property type="protein sequence ID" value="CAG6584024.1"/>
    <property type="molecule type" value="Transcribed_RNA"/>
</dbReference>